<protein>
    <recommendedName>
        <fullName evidence="4">Protein aardvark</fullName>
    </recommendedName>
</protein>
<accession>A0A5J4ZA68</accession>
<reference evidence="3" key="1">
    <citation type="journal article" date="2019" name="Nat. Commun.">
        <title>Expansion of phycobilisome linker gene families in mesophilic red algae.</title>
        <authorList>
            <person name="Lee J."/>
            <person name="Kim D."/>
            <person name="Bhattacharya D."/>
            <person name="Yoon H.S."/>
        </authorList>
    </citation>
    <scope>NUCLEOTIDE SEQUENCE [LARGE SCALE GENOMIC DNA]</scope>
    <source>
        <strain evidence="3">CCMP 1328</strain>
    </source>
</reference>
<dbReference type="Gene3D" id="1.25.10.10">
    <property type="entry name" value="Leucine-rich Repeat Variant"/>
    <property type="match status" value="1"/>
</dbReference>
<evidence type="ECO:0008006" key="4">
    <source>
        <dbReference type="Google" id="ProtNLM"/>
    </source>
</evidence>
<feature type="region of interest" description="Disordered" evidence="1">
    <location>
        <begin position="198"/>
        <end position="230"/>
    </location>
</feature>
<feature type="compositionally biased region" description="Basic and acidic residues" evidence="1">
    <location>
        <begin position="164"/>
        <end position="183"/>
    </location>
</feature>
<feature type="region of interest" description="Disordered" evidence="1">
    <location>
        <begin position="111"/>
        <end position="186"/>
    </location>
</feature>
<evidence type="ECO:0000256" key="1">
    <source>
        <dbReference type="SAM" id="MobiDB-lite"/>
    </source>
</evidence>
<dbReference type="EMBL" id="VRMN01000001">
    <property type="protein sequence ID" value="KAA8499904.1"/>
    <property type="molecule type" value="Genomic_DNA"/>
</dbReference>
<dbReference type="InterPro" id="IPR016024">
    <property type="entry name" value="ARM-type_fold"/>
</dbReference>
<feature type="region of interest" description="Disordered" evidence="1">
    <location>
        <begin position="559"/>
        <end position="621"/>
    </location>
</feature>
<feature type="compositionally biased region" description="Polar residues" evidence="1">
    <location>
        <begin position="41"/>
        <end position="56"/>
    </location>
</feature>
<feature type="compositionally biased region" description="Basic and acidic residues" evidence="1">
    <location>
        <begin position="590"/>
        <end position="599"/>
    </location>
</feature>
<evidence type="ECO:0000313" key="3">
    <source>
        <dbReference type="Proteomes" id="UP000324585"/>
    </source>
</evidence>
<comment type="caution">
    <text evidence="2">The sequence shown here is derived from an EMBL/GenBank/DDBJ whole genome shotgun (WGS) entry which is preliminary data.</text>
</comment>
<feature type="region of interest" description="Disordered" evidence="1">
    <location>
        <begin position="40"/>
        <end position="67"/>
    </location>
</feature>
<dbReference type="InterPro" id="IPR011989">
    <property type="entry name" value="ARM-like"/>
</dbReference>
<organism evidence="2 3">
    <name type="scientific">Porphyridium purpureum</name>
    <name type="common">Red alga</name>
    <name type="synonym">Porphyridium cruentum</name>
    <dbReference type="NCBI Taxonomy" id="35688"/>
    <lineage>
        <taxon>Eukaryota</taxon>
        <taxon>Rhodophyta</taxon>
        <taxon>Bangiophyceae</taxon>
        <taxon>Porphyridiales</taxon>
        <taxon>Porphyridiaceae</taxon>
        <taxon>Porphyridium</taxon>
    </lineage>
</organism>
<dbReference type="Proteomes" id="UP000324585">
    <property type="component" value="Unassembled WGS sequence"/>
</dbReference>
<gene>
    <name evidence="2" type="ORF">FVE85_7489</name>
</gene>
<proteinExistence type="predicted"/>
<dbReference type="SUPFAM" id="SSF48371">
    <property type="entry name" value="ARM repeat"/>
    <property type="match status" value="1"/>
</dbReference>
<keyword evidence="3" id="KW-1185">Reference proteome</keyword>
<name>A0A5J4ZA68_PORPP</name>
<feature type="region of interest" description="Disordered" evidence="1">
    <location>
        <begin position="1289"/>
        <end position="1323"/>
    </location>
</feature>
<evidence type="ECO:0000313" key="2">
    <source>
        <dbReference type="EMBL" id="KAA8499904.1"/>
    </source>
</evidence>
<sequence length="1346" mass="145059">MDEVREATELNDNDFHTHFDEEGVEFKFQLAQRLFERLSRHASSQTVSRHASTTAGAPSRKRGAAKVYSGAAAGMSLDAADNANHIDHMQREERMLSLEDIGAALLSDLQPPQKQPQRAPSPANAPCPTGTEKAGTGSETKSEKQDVVTAAVTAKPALPMPGQRLERQESEERCEGPREDRGSAELNSAAEKLLDVEEQVSREPDQETLQQEGQENASEREASKDAPALSDVLPVEQIQGETKAPDVHHTLTASIAAAPELRSALDNHEAEGGEVLSVANSKASDVVVRSPAAIDSHDRKKCGEEVEYTEEVEEADERMVESFFGDSEGARATAPAALVLSELSLSVRPLTAEKNVGRIQQLLEYAQDHPANALNLCNVFIRTYLASVSDNFAERLAMTKAESAPTQADLDRGFEMYKSDCVVLRRLLVILGILAADSKVILSLIISGPPNSNMQSPTAMEGQGTASKVTCSLSPTCALLLKCLEVLPFDAVRLVPKIPQAEKPPVQGPLISGGLTIAALADKTTRENGNTPPASGGSGAFHIADFQASSRMISSLSGRATSNLMPDDSLHRGMQQEAEKSLSRSKAAIHRTESSRTEEEPPSSLSAMMRDTSSQPPSIRKDAHAAAFFDSSAAQTSKGVPVMTPKAKQGDAQQGGAELKETSAHVVEAALNTFAIMARQEAVHGMVHQGASCLIVTYFAAIRSAEQAHRHSRRVQLAFCELILSVLSGERYILPNYKRATAGGKNSVRGYPNRKIVSSVLVIMDAKFYEDVAMQPEDIQDPLVDDTRMERARASEPSLEQLELEFLRDEKGSCASATLVQRRTQLAAAGLLEVLSAMVCDFMQNSSVKTVRNVPGLSVMTGVGFFQYFMEMIILSVAFLCVRSAVYGCPTAAKRAGAAALPANIAKVMSYYVSVIPHKDPSLASKSVHSMNKTSTFKGEEEFSTLLSDVLSAGVDALDALLLFDGSTATVTQIARAPKAALVVLQSGDSILRGQSGLRSRHVFLHSRIMGKIMESHHEKTLKVLSTDGLASLALLVARLAEFVRTPAIVVSGASMLRHLMYSSSGRKISLEIDGLRYIFDAIVVNDDHLGVVVRCLLALANASYKNTVNQIWWGKQGGINLVMNCMERNTASFQCQLHGTRALRNLTSNEEYNVRLGGEIGLIGCIHASMIAFPDELEFIEEAVGVLLNFSASEVNCQRMIDAGVTTAVKHARTKLTGEDADRAQCLLDILNEYMVRAYGVGAEGDSGGGTFAKIRSLAHRLRSEKLERSSSKSQSAFAFRERTVSGGSGFGGRSGSAGSTSVNGADLLPNSNTDPEASAPKSLWRGFIRSFSRDRRNSTSTDHE</sequence>
<feature type="compositionally biased region" description="Polar residues" evidence="1">
    <location>
        <begin position="207"/>
        <end position="216"/>
    </location>
</feature>